<proteinExistence type="inferred from homology"/>
<dbReference type="SUPFAM" id="SSF51430">
    <property type="entry name" value="NAD(P)-linked oxidoreductase"/>
    <property type="match status" value="1"/>
</dbReference>
<dbReference type="PANTHER" id="PTHR43364:SF4">
    <property type="entry name" value="NAD(P)-LINKED OXIDOREDUCTASE SUPERFAMILY PROTEIN"/>
    <property type="match status" value="1"/>
</dbReference>
<sequence length="386" mass="43782">MSVGIFGNTGYRSAPEHNCTIIKMAESSVLESSKCPLVFLGKTGLKVSNICLGTLTFGKSTTLPSLTDNIDEESAYKLMDRFAEWGGNFFDTADIYGPKVSERILGNWLQKQERDRFVIATKVRQATDRSNPNRVGLSRRHITRAVEESLGRLQTDFIDLYQIHAWDPAVPLEETLRTLNDLVRCGKVRYLGASNLMGWQLQKWIQVEEKLGLEPVVSLQQFYNLHQRMSEWEVFQVCKGNGVAVLPWSPLNGGLLTGGITRDQPPETGRLGQEAKQDNNQTVWLNWNKHRKDDRIWNVLDVTKRIAAERGQVALRWLLQKDIVASVVVGVLNQQQLDDNMGAATGWTLTPEEMEELDKVSQLQWSYPYTMLRGDRVNPFHPPLNV</sequence>
<dbReference type="Pfam" id="PF00248">
    <property type="entry name" value="Aldo_ket_red"/>
    <property type="match status" value="1"/>
</dbReference>
<protein>
    <recommendedName>
        <fullName evidence="3">NADP-dependent oxidoreductase domain-containing protein</fullName>
    </recommendedName>
</protein>
<evidence type="ECO:0000313" key="4">
    <source>
        <dbReference type="EMBL" id="PVD21579.1"/>
    </source>
</evidence>
<dbReference type="InterPro" id="IPR023210">
    <property type="entry name" value="NADP_OxRdtase_dom"/>
</dbReference>
<comment type="similarity">
    <text evidence="2">Belongs to the aldo/keto reductase family. Aldo/keto reductase 2 subfamily.</text>
</comment>
<dbReference type="Gene3D" id="3.20.20.100">
    <property type="entry name" value="NADP-dependent oxidoreductase domain"/>
    <property type="match status" value="1"/>
</dbReference>
<dbReference type="CDD" id="cd19081">
    <property type="entry name" value="AKR_AKR9C1"/>
    <property type="match status" value="1"/>
</dbReference>
<dbReference type="FunFam" id="3.20.20.100:FF:000004">
    <property type="entry name" value="Oxidoreductase, aldo/keto reductase"/>
    <property type="match status" value="1"/>
</dbReference>
<dbReference type="InterPro" id="IPR036812">
    <property type="entry name" value="NAD(P)_OxRdtase_dom_sf"/>
</dbReference>
<dbReference type="GO" id="GO:0005829">
    <property type="term" value="C:cytosol"/>
    <property type="evidence" value="ECO:0007669"/>
    <property type="project" value="UniProtKB-ARBA"/>
</dbReference>
<feature type="domain" description="NADP-dependent oxidoreductase" evidence="3">
    <location>
        <begin position="49"/>
        <end position="361"/>
    </location>
</feature>
<organism evidence="4 5">
    <name type="scientific">Pomacea canaliculata</name>
    <name type="common">Golden apple snail</name>
    <dbReference type="NCBI Taxonomy" id="400727"/>
    <lineage>
        <taxon>Eukaryota</taxon>
        <taxon>Metazoa</taxon>
        <taxon>Spiralia</taxon>
        <taxon>Lophotrochozoa</taxon>
        <taxon>Mollusca</taxon>
        <taxon>Gastropoda</taxon>
        <taxon>Caenogastropoda</taxon>
        <taxon>Architaenioglossa</taxon>
        <taxon>Ampullarioidea</taxon>
        <taxon>Ampullariidae</taxon>
        <taxon>Pomacea</taxon>
    </lineage>
</organism>
<comment type="caution">
    <text evidence="4">The sequence shown here is derived from an EMBL/GenBank/DDBJ whole genome shotgun (WGS) entry which is preliminary data.</text>
</comment>
<accession>A0A2T7NK91</accession>
<dbReference type="AlphaFoldDB" id="A0A2T7NK91"/>
<dbReference type="GO" id="GO:0016491">
    <property type="term" value="F:oxidoreductase activity"/>
    <property type="evidence" value="ECO:0007669"/>
    <property type="project" value="UniProtKB-KW"/>
</dbReference>
<reference evidence="4 5" key="1">
    <citation type="submission" date="2018-04" db="EMBL/GenBank/DDBJ databases">
        <title>The genome of golden apple snail Pomacea canaliculata provides insight into stress tolerance and invasive adaptation.</title>
        <authorList>
            <person name="Liu C."/>
            <person name="Liu B."/>
            <person name="Ren Y."/>
            <person name="Zhang Y."/>
            <person name="Wang H."/>
            <person name="Li S."/>
            <person name="Jiang F."/>
            <person name="Yin L."/>
            <person name="Zhang G."/>
            <person name="Qian W."/>
            <person name="Fan W."/>
        </authorList>
    </citation>
    <scope>NUCLEOTIDE SEQUENCE [LARGE SCALE GENOMIC DNA]</scope>
    <source>
        <strain evidence="4">SZHN2017</strain>
        <tissue evidence="4">Muscle</tissue>
    </source>
</reference>
<dbReference type="PANTHER" id="PTHR43364">
    <property type="entry name" value="NADH-SPECIFIC METHYLGLYOXAL REDUCTASE-RELATED"/>
    <property type="match status" value="1"/>
</dbReference>
<dbReference type="Proteomes" id="UP000245119">
    <property type="component" value="Linkage Group LG11"/>
</dbReference>
<evidence type="ECO:0000256" key="2">
    <source>
        <dbReference type="ARBA" id="ARBA00038157"/>
    </source>
</evidence>
<keyword evidence="5" id="KW-1185">Reference proteome</keyword>
<dbReference type="STRING" id="400727.A0A2T7NK91"/>
<dbReference type="InterPro" id="IPR050523">
    <property type="entry name" value="AKR_Detox_Biosynth"/>
</dbReference>
<evidence type="ECO:0000256" key="1">
    <source>
        <dbReference type="ARBA" id="ARBA00023002"/>
    </source>
</evidence>
<evidence type="ECO:0000313" key="5">
    <source>
        <dbReference type="Proteomes" id="UP000245119"/>
    </source>
</evidence>
<name>A0A2T7NK91_POMCA</name>
<dbReference type="EMBL" id="PZQS01000011">
    <property type="protein sequence ID" value="PVD21579.1"/>
    <property type="molecule type" value="Genomic_DNA"/>
</dbReference>
<keyword evidence="1" id="KW-0560">Oxidoreductase</keyword>
<dbReference type="OrthoDB" id="48988at2759"/>
<gene>
    <name evidence="4" type="ORF">C0Q70_17377</name>
</gene>
<evidence type="ECO:0000259" key="3">
    <source>
        <dbReference type="Pfam" id="PF00248"/>
    </source>
</evidence>